<reference evidence="10" key="1">
    <citation type="submission" date="2014-09" db="EMBL/GenBank/DDBJ databases">
        <title>Identification of candidate odorant receptors in Asian corn borer Ostrinia furnacalis.</title>
        <authorList>
            <person name="Yang B."/>
            <person name="Ozaki K."/>
            <person name="Ishikawa Y."/>
            <person name="Matsuo T."/>
        </authorList>
    </citation>
    <scope>NUCLEOTIDE SEQUENCE</scope>
    <source>
        <tissue evidence="10">Antennae</tissue>
    </source>
</reference>
<evidence type="ECO:0000256" key="1">
    <source>
        <dbReference type="ARBA" id="ARBA00004141"/>
    </source>
</evidence>
<dbReference type="GO" id="GO:0005886">
    <property type="term" value="C:plasma membrane"/>
    <property type="evidence" value="ECO:0007669"/>
    <property type="project" value="UniProtKB-SubCell"/>
</dbReference>
<keyword evidence="4 9" id="KW-0552">Olfaction</keyword>
<evidence type="ECO:0000256" key="4">
    <source>
        <dbReference type="ARBA" id="ARBA00022725"/>
    </source>
</evidence>
<evidence type="ECO:0000256" key="3">
    <source>
        <dbReference type="ARBA" id="ARBA00022692"/>
    </source>
</evidence>
<evidence type="ECO:0000256" key="2">
    <source>
        <dbReference type="ARBA" id="ARBA00022606"/>
    </source>
</evidence>
<keyword evidence="7 9" id="KW-0675">Receptor</keyword>
<comment type="subcellular location">
    <subcellularLocation>
        <location evidence="9">Cell membrane</location>
        <topology evidence="9">Multi-pass membrane protein</topology>
    </subcellularLocation>
    <subcellularLocation>
        <location evidence="1">Membrane</location>
        <topology evidence="1">Multi-pass membrane protein</topology>
    </subcellularLocation>
</comment>
<dbReference type="AlphaFoldDB" id="A0A0E4B3V9"/>
<keyword evidence="5 9" id="KW-1133">Transmembrane helix</keyword>
<keyword evidence="8 9" id="KW-0807">Transducer</keyword>
<dbReference type="Pfam" id="PF02949">
    <property type="entry name" value="7tm_6"/>
    <property type="match status" value="1"/>
</dbReference>
<protein>
    <recommendedName>
        <fullName evidence="9">Odorant receptor</fullName>
    </recommendedName>
</protein>
<dbReference type="GO" id="GO:0004984">
    <property type="term" value="F:olfactory receptor activity"/>
    <property type="evidence" value="ECO:0007669"/>
    <property type="project" value="InterPro"/>
</dbReference>
<keyword evidence="2 9" id="KW-0716">Sensory transduction</keyword>
<feature type="transmembrane region" description="Helical" evidence="9">
    <location>
        <begin position="286"/>
        <end position="304"/>
    </location>
</feature>
<keyword evidence="3 9" id="KW-0812">Transmembrane</keyword>
<evidence type="ECO:0000313" key="10">
    <source>
        <dbReference type="EMBL" id="BAR43468.1"/>
    </source>
</evidence>
<dbReference type="InterPro" id="IPR004117">
    <property type="entry name" value="7tm6_olfct_rcpt"/>
</dbReference>
<name>A0A0E4B3V9_OSTFU</name>
<gene>
    <name evidence="10" type="primary">OR26</name>
</gene>
<comment type="caution">
    <text evidence="9">Lacks conserved residue(s) required for the propagation of feature annotation.</text>
</comment>
<feature type="transmembrane region" description="Helical" evidence="9">
    <location>
        <begin position="207"/>
        <end position="235"/>
    </location>
</feature>
<dbReference type="GO" id="GO:0005549">
    <property type="term" value="F:odorant binding"/>
    <property type="evidence" value="ECO:0007669"/>
    <property type="project" value="InterPro"/>
</dbReference>
<feature type="transmembrane region" description="Helical" evidence="9">
    <location>
        <begin position="310"/>
        <end position="333"/>
    </location>
</feature>
<evidence type="ECO:0000256" key="9">
    <source>
        <dbReference type="RuleBase" id="RU351113"/>
    </source>
</evidence>
<comment type="similarity">
    <text evidence="9">Belongs to the insect chemoreceptor superfamily. Heteromeric odorant receptor channel (TC 1.A.69) family.</text>
</comment>
<accession>A0A0E4B3V9</accession>
<proteinExistence type="evidence at transcript level"/>
<evidence type="ECO:0000256" key="7">
    <source>
        <dbReference type="ARBA" id="ARBA00023170"/>
    </source>
</evidence>
<keyword evidence="6 9" id="KW-0472">Membrane</keyword>
<dbReference type="PANTHER" id="PTHR21137:SF44">
    <property type="entry name" value="ODORANT RECEPTOR 13A-RELATED"/>
    <property type="match status" value="1"/>
</dbReference>
<dbReference type="GO" id="GO:0007165">
    <property type="term" value="P:signal transduction"/>
    <property type="evidence" value="ECO:0007669"/>
    <property type="project" value="UniProtKB-KW"/>
</dbReference>
<feature type="transmembrane region" description="Helical" evidence="9">
    <location>
        <begin position="146"/>
        <end position="168"/>
    </location>
</feature>
<sequence length="409" mass="47408">MAKEAFENSLRLTKLFLLLSGIRITRRKWRKSVENFFDYYLYYISLSWLYTDVCGELNWLIEGILTGKSFIDLSLTAPCITISMLATSKSIFLYWNRDVVAKIVDKLRDIHPEDKEFDEYKQLGLYQVESNEPDVEKEIVEESRKFLSFVVHLLFYICAVVICAFPLMPVTSMAYDYYTTGSTECKYPYLVKYFFDPYTMKMWIAVYFHHVVSTAIVGANVFGSDSLFYVVCIYIQMHFQTLCHRCECAVVSSREGTRRNVANAVKRHQELIDLVNQVELLYSKSTLFNIVTSSVLICLCSFIITVLDEIIVVVTFATFLVMNLSQISLLCYFGDILMRSSTEVSSAVYNSLWYETDQSVKKSMLVILMRAQKPCKLTAWNFADLNLTAFTTILSRSWSYFALLKTMYK</sequence>
<dbReference type="EMBL" id="LC002720">
    <property type="protein sequence ID" value="BAR43468.1"/>
    <property type="molecule type" value="mRNA"/>
</dbReference>
<organism evidence="10">
    <name type="scientific">Ostrinia furnacalis</name>
    <name type="common">Asian corn borer</name>
    <dbReference type="NCBI Taxonomy" id="93504"/>
    <lineage>
        <taxon>Eukaryota</taxon>
        <taxon>Metazoa</taxon>
        <taxon>Ecdysozoa</taxon>
        <taxon>Arthropoda</taxon>
        <taxon>Hexapoda</taxon>
        <taxon>Insecta</taxon>
        <taxon>Pterygota</taxon>
        <taxon>Neoptera</taxon>
        <taxon>Endopterygota</taxon>
        <taxon>Lepidoptera</taxon>
        <taxon>Glossata</taxon>
        <taxon>Ditrysia</taxon>
        <taxon>Pyraloidea</taxon>
        <taxon>Crambidae</taxon>
        <taxon>Pyraustinae</taxon>
        <taxon>Ostrinia</taxon>
    </lineage>
</organism>
<evidence type="ECO:0000256" key="8">
    <source>
        <dbReference type="ARBA" id="ARBA00023224"/>
    </source>
</evidence>
<dbReference type="PANTHER" id="PTHR21137">
    <property type="entry name" value="ODORANT RECEPTOR"/>
    <property type="match status" value="1"/>
</dbReference>
<evidence type="ECO:0000256" key="5">
    <source>
        <dbReference type="ARBA" id="ARBA00022989"/>
    </source>
</evidence>
<evidence type="ECO:0000256" key="6">
    <source>
        <dbReference type="ARBA" id="ARBA00023136"/>
    </source>
</evidence>